<reference evidence="1 2" key="1">
    <citation type="journal article" date="2019" name="Genome Biol. Evol.">
        <title>Insights into the evolution of the New World diploid cottons (Gossypium, subgenus Houzingenia) based on genome sequencing.</title>
        <authorList>
            <person name="Grover C.E."/>
            <person name="Arick M.A. 2nd"/>
            <person name="Thrash A."/>
            <person name="Conover J.L."/>
            <person name="Sanders W.S."/>
            <person name="Peterson D.G."/>
            <person name="Frelichowski J.E."/>
            <person name="Scheffler J.A."/>
            <person name="Scheffler B.E."/>
            <person name="Wendel J.F."/>
        </authorList>
    </citation>
    <scope>NUCLEOTIDE SEQUENCE [LARGE SCALE GENOMIC DNA]</scope>
    <source>
        <strain evidence="1">6</strain>
        <tissue evidence="1">Leaf</tissue>
    </source>
</reference>
<evidence type="ECO:0000313" key="1">
    <source>
        <dbReference type="EMBL" id="MBA0834506.1"/>
    </source>
</evidence>
<organism evidence="1 2">
    <name type="scientific">Gossypium armourianum</name>
    <dbReference type="NCBI Taxonomy" id="34283"/>
    <lineage>
        <taxon>Eukaryota</taxon>
        <taxon>Viridiplantae</taxon>
        <taxon>Streptophyta</taxon>
        <taxon>Embryophyta</taxon>
        <taxon>Tracheophyta</taxon>
        <taxon>Spermatophyta</taxon>
        <taxon>Magnoliopsida</taxon>
        <taxon>eudicotyledons</taxon>
        <taxon>Gunneridae</taxon>
        <taxon>Pentapetalae</taxon>
        <taxon>rosids</taxon>
        <taxon>malvids</taxon>
        <taxon>Malvales</taxon>
        <taxon>Malvaceae</taxon>
        <taxon>Malvoideae</taxon>
        <taxon>Gossypium</taxon>
    </lineage>
</organism>
<comment type="caution">
    <text evidence="1">The sequence shown here is derived from an EMBL/GenBank/DDBJ whole genome shotgun (WGS) entry which is preliminary data.</text>
</comment>
<keyword evidence="2" id="KW-1185">Reference proteome</keyword>
<evidence type="ECO:0000313" key="2">
    <source>
        <dbReference type="Proteomes" id="UP000593575"/>
    </source>
</evidence>
<name>A0A7J9JJC8_9ROSI</name>
<dbReference type="Proteomes" id="UP000593575">
    <property type="component" value="Unassembled WGS sequence"/>
</dbReference>
<proteinExistence type="predicted"/>
<dbReference type="AlphaFoldDB" id="A0A7J9JJC8"/>
<sequence>MLEHTSLRSLEVIGCRTCHETSYI</sequence>
<accession>A0A7J9JJC8</accession>
<gene>
    <name evidence="1" type="ORF">Goarm_006854</name>
</gene>
<protein>
    <submittedName>
        <fullName evidence="1">Uncharacterized protein</fullName>
    </submittedName>
</protein>
<dbReference type="EMBL" id="JABFAE010000008">
    <property type="protein sequence ID" value="MBA0834506.1"/>
    <property type="molecule type" value="Genomic_DNA"/>
</dbReference>